<organism evidence="11 12">
    <name type="scientific">Actinopolymorpha pittospori</name>
    <dbReference type="NCBI Taxonomy" id="648752"/>
    <lineage>
        <taxon>Bacteria</taxon>
        <taxon>Bacillati</taxon>
        <taxon>Actinomycetota</taxon>
        <taxon>Actinomycetes</taxon>
        <taxon>Propionibacteriales</taxon>
        <taxon>Actinopolymorphaceae</taxon>
        <taxon>Actinopolymorpha</taxon>
    </lineage>
</organism>
<comment type="pathway">
    <text evidence="2">Siderophore biosynthesis; mycobactin biosynthesis.</text>
</comment>
<dbReference type="CDD" id="cd12114">
    <property type="entry name" value="A_NRPS_TlmIV_like"/>
    <property type="match status" value="1"/>
</dbReference>
<dbReference type="GO" id="GO:0009403">
    <property type="term" value="P:toxin biosynthetic process"/>
    <property type="evidence" value="ECO:0007669"/>
    <property type="project" value="UniProtKB-ARBA"/>
</dbReference>
<keyword evidence="7" id="KW-0436">Ligase</keyword>
<dbReference type="NCBIfam" id="TIGR01733">
    <property type="entry name" value="AA-adenyl-dom"/>
    <property type="match status" value="1"/>
</dbReference>
<dbReference type="Gene3D" id="3.30.300.30">
    <property type="match status" value="2"/>
</dbReference>
<dbReference type="InterPro" id="IPR036736">
    <property type="entry name" value="ACP-like_sf"/>
</dbReference>
<dbReference type="InterPro" id="IPR045851">
    <property type="entry name" value="AMP-bd_C_sf"/>
</dbReference>
<dbReference type="GO" id="GO:0016874">
    <property type="term" value="F:ligase activity"/>
    <property type="evidence" value="ECO:0007669"/>
    <property type="project" value="UniProtKB-KW"/>
</dbReference>
<dbReference type="Pfam" id="PF00668">
    <property type="entry name" value="Condensation"/>
    <property type="match status" value="1"/>
</dbReference>
<evidence type="ECO:0000256" key="9">
    <source>
        <dbReference type="ARBA" id="ARBA00033440"/>
    </source>
</evidence>
<dbReference type="FunFam" id="3.30.559.30:FF:000006">
    <property type="entry name" value="Yersiniabactin polyketide/non-ribosomal peptide synthetase"/>
    <property type="match status" value="1"/>
</dbReference>
<dbReference type="SUPFAM" id="SSF52777">
    <property type="entry name" value="CoA-dependent acyltransferases"/>
    <property type="match status" value="2"/>
</dbReference>
<name>A0A927MV61_9ACTN</name>
<dbReference type="InterPro" id="IPR023213">
    <property type="entry name" value="CAT-like_dom_sf"/>
</dbReference>
<evidence type="ECO:0000259" key="10">
    <source>
        <dbReference type="PROSITE" id="PS50075"/>
    </source>
</evidence>
<evidence type="ECO:0000256" key="6">
    <source>
        <dbReference type="ARBA" id="ARBA00022553"/>
    </source>
</evidence>
<feature type="domain" description="Carrier" evidence="10">
    <location>
        <begin position="4"/>
        <end position="80"/>
    </location>
</feature>
<reference evidence="11" key="1">
    <citation type="submission" date="2020-10" db="EMBL/GenBank/DDBJ databases">
        <title>Sequencing the genomes of 1000 actinobacteria strains.</title>
        <authorList>
            <person name="Klenk H.-P."/>
        </authorList>
    </citation>
    <scope>NUCLEOTIDE SEQUENCE</scope>
    <source>
        <strain evidence="11">DSM 45354</strain>
    </source>
</reference>
<dbReference type="InterPro" id="IPR009081">
    <property type="entry name" value="PP-bd_ACP"/>
</dbReference>
<dbReference type="InterPro" id="IPR029063">
    <property type="entry name" value="SAM-dependent_MTases_sf"/>
</dbReference>
<dbReference type="Proteomes" id="UP000638648">
    <property type="component" value="Unassembled WGS sequence"/>
</dbReference>
<dbReference type="InterPro" id="IPR013217">
    <property type="entry name" value="Methyltransf_12"/>
</dbReference>
<evidence type="ECO:0000256" key="8">
    <source>
        <dbReference type="ARBA" id="ARBA00022737"/>
    </source>
</evidence>
<dbReference type="SUPFAM" id="SSF47336">
    <property type="entry name" value="ACP-like"/>
    <property type="match status" value="2"/>
</dbReference>
<accession>A0A927MV61</accession>
<keyword evidence="12" id="KW-1185">Reference proteome</keyword>
<dbReference type="PROSITE" id="PS00012">
    <property type="entry name" value="PHOSPHOPANTETHEINE"/>
    <property type="match status" value="1"/>
</dbReference>
<keyword evidence="5" id="KW-0596">Phosphopantetheine</keyword>
<comment type="caution">
    <text evidence="11">The sequence shown here is derived from an EMBL/GenBank/DDBJ whole genome shotgun (WGS) entry which is preliminary data.</text>
</comment>
<evidence type="ECO:0000256" key="1">
    <source>
        <dbReference type="ARBA" id="ARBA00001957"/>
    </source>
</evidence>
<dbReference type="RefSeq" id="WP_192748593.1">
    <property type="nucleotide sequence ID" value="NZ_BAABJL010000073.1"/>
</dbReference>
<dbReference type="PANTHER" id="PTHR45527">
    <property type="entry name" value="NONRIBOSOMAL PEPTIDE SYNTHETASE"/>
    <property type="match status" value="1"/>
</dbReference>
<dbReference type="FunFam" id="3.30.559.10:FF:000023">
    <property type="entry name" value="Non-ribosomal peptide synthetase"/>
    <property type="match status" value="1"/>
</dbReference>
<feature type="domain" description="Carrier" evidence="10">
    <location>
        <begin position="1429"/>
        <end position="1504"/>
    </location>
</feature>
<dbReference type="Pfam" id="PF00501">
    <property type="entry name" value="AMP-binding"/>
    <property type="match status" value="1"/>
</dbReference>
<dbReference type="GO" id="GO:0000036">
    <property type="term" value="F:acyl carrier activity"/>
    <property type="evidence" value="ECO:0007669"/>
    <property type="project" value="TreeGrafter"/>
</dbReference>
<comment type="cofactor">
    <cofactor evidence="1">
        <name>pantetheine 4'-phosphate</name>
        <dbReference type="ChEBI" id="CHEBI:47942"/>
    </cofactor>
</comment>
<dbReference type="InterPro" id="IPR000873">
    <property type="entry name" value="AMP-dep_synth/lig_dom"/>
</dbReference>
<evidence type="ECO:0000313" key="12">
    <source>
        <dbReference type="Proteomes" id="UP000638648"/>
    </source>
</evidence>
<dbReference type="SUPFAM" id="SSF56801">
    <property type="entry name" value="Acetyl-CoA synthetase-like"/>
    <property type="match status" value="1"/>
</dbReference>
<proteinExistence type="inferred from homology"/>
<evidence type="ECO:0000256" key="2">
    <source>
        <dbReference type="ARBA" id="ARBA00005102"/>
    </source>
</evidence>
<dbReference type="SUPFAM" id="SSF53335">
    <property type="entry name" value="S-adenosyl-L-methionine-dependent methyltransferases"/>
    <property type="match status" value="1"/>
</dbReference>
<dbReference type="GO" id="GO:0005737">
    <property type="term" value="C:cytoplasm"/>
    <property type="evidence" value="ECO:0007669"/>
    <property type="project" value="TreeGrafter"/>
</dbReference>
<sequence length="1512" mass="163956">MHPTTSELDSHDVRHTVASVLELPVEGIGEDLNLIELGMDSMTMMRLAGQWQQAGVTVRFADLIARPTLAAWRELVARRHAGVEDAARDDRAGEAEEFAPFELTTMQHAYRVGRAPGQRLGGVAAHFYFEFDGAHVDPHRLEAAVRALIARHGMLRVQISDGYQQVLPNAGWLGLPVQDLRAMSTDQAEHALAALRRRMSTQEMEIGSGQVLDVRLSLLPEAIRIGGTRLHLDLDMIPADALSVQTLFSDLARLYEHPDAPLTTLDYSFPRYCADHRATRPVERVEADRDYWRARLADLPAAPQLPVRTDREAAPATQVVRRSHWLAPETVRQLRQLSRNHGLTPSMTLAAAFAETLTAWSAEPDFLLNLPLFDREPLHPRVDAVVGDFTSSVLVSWAGSTPGSFAERARRLQDQFHADVAHSRYSGVEVLRDASRLLGETVLAPVVYTSALGFGDLFAPQARGCFGEPAWIVSQGPQIWLDVQVSEFDQGILVNWDAREGVFAAGVLDALFEAYRAVVAWLGEGEWGRPVPDLLPDAQRRVRAAVNSTAREFPDVRLHEEFFRRAAEAPDRVALRWEEDGSLGYGEMADRALRVAGALASRRVEPGEPVVVSLPRGPDQIVAVLGVLAAGAAYLPIGPEQPAARRERMERLAGARLVITDEAGAIGRPAAEVVLIGAATTAAPLPCPAAVDAEGLAYVIFTSGSTGEPKGVEITHRSAWNTIADINRRFAVSDSDRVLAVSALEFDLSVYDVFGPLSVGGAVVLVTDAARRDARRWVDLAQRHGVTVWNSVPVLLEMLLTVIEGDASARLPLRLVLVSGDWVGLDLPGRVAAARPQCRFVALGGATEAAIWSNFTEVARVDPLWSSVPYGRPLANQRFRVVDTAGRDCPDWVPGELWIGGTGVARGYRGAPQQTDRQFISTEAGRWYRTGDLGRYRPEGVLEFLGRTDQQVKIAGHRIELGEIEAVLQSHPGVGRAVAAVTDHRQLVVTVVETGTAGAAQESHSAQIAACTVDAAAVEVSMVDDAAAASSTPPAGSIEAEEVDALLVRILGLETLTGGRRETVTELTNRLGVAEQHRPVLRLWLRWLRSRAVLSGDGGTLGAGPRLDPALRLATRPGAEGDAGFVARVRDRVLHRREDYRRVLAGDLDPAVLLDDDLLAPSALADHDPSGHTALAEVAREIAARSAAEKRPIEVVEIGGRAGHAAERILSSLTPEQVRYTLLDQSPAMVADARRRLATHPHATKCRATPNPWAPGDLRHRFDVVVAVNALHRYPEPTQGLMLARLLARRGGRLLAVEQGEFPPLALLTAALLEYGYRDLDGERRAAGSPTLSAREWGTVCGRAGWRGITHHRVGASSTVLLSGARPETAPDIDPAALLDHAASALPQHMVPDRIEVVAWLPLGRNGKVDRAALTRSLATDRSPELAEPPQGPLEEAVAAVWTDLLSHVRVGRNQNFFAIGGDSLLATRLLERLRHRFGGTLSLRDFFAEPTVSAVARQIAGDDADIDEGAL</sequence>
<dbReference type="InterPro" id="IPR057737">
    <property type="entry name" value="Condensation_MtbB-like"/>
</dbReference>
<evidence type="ECO:0000256" key="4">
    <source>
        <dbReference type="ARBA" id="ARBA00016743"/>
    </source>
</evidence>
<dbReference type="GO" id="GO:0043041">
    <property type="term" value="P:amino acid activation for nonribosomal peptide biosynthetic process"/>
    <property type="evidence" value="ECO:0007669"/>
    <property type="project" value="TreeGrafter"/>
</dbReference>
<dbReference type="InterPro" id="IPR006162">
    <property type="entry name" value="Ppantetheine_attach_site"/>
</dbReference>
<dbReference type="PROSITE" id="PS00455">
    <property type="entry name" value="AMP_BINDING"/>
    <property type="match status" value="1"/>
</dbReference>
<dbReference type="Gene3D" id="1.10.1200.10">
    <property type="entry name" value="ACP-like"/>
    <property type="match status" value="2"/>
</dbReference>
<keyword evidence="6" id="KW-0597">Phosphoprotein</keyword>
<dbReference type="InterPro" id="IPR001242">
    <property type="entry name" value="Condensation_dom"/>
</dbReference>
<dbReference type="GO" id="GO:0031177">
    <property type="term" value="F:phosphopantetheine binding"/>
    <property type="evidence" value="ECO:0007669"/>
    <property type="project" value="InterPro"/>
</dbReference>
<dbReference type="PANTHER" id="PTHR45527:SF10">
    <property type="entry name" value="PYOCHELIN SYNTHASE PCHF"/>
    <property type="match status" value="1"/>
</dbReference>
<dbReference type="InterPro" id="IPR020845">
    <property type="entry name" value="AMP-binding_CS"/>
</dbReference>
<dbReference type="InterPro" id="IPR042099">
    <property type="entry name" value="ANL_N_sf"/>
</dbReference>
<gene>
    <name evidence="11" type="ORF">HEB94_000743</name>
</gene>
<dbReference type="Gene3D" id="3.40.50.12780">
    <property type="entry name" value="N-terminal domain of ligase-like"/>
    <property type="match status" value="1"/>
</dbReference>
<evidence type="ECO:0000256" key="3">
    <source>
        <dbReference type="ARBA" id="ARBA00007380"/>
    </source>
</evidence>
<evidence type="ECO:0000256" key="7">
    <source>
        <dbReference type="ARBA" id="ARBA00022598"/>
    </source>
</evidence>
<dbReference type="Gene3D" id="3.30.559.10">
    <property type="entry name" value="Chloramphenicol acetyltransferase-like domain"/>
    <property type="match status" value="1"/>
</dbReference>
<dbReference type="PROSITE" id="PS50075">
    <property type="entry name" value="CARRIER"/>
    <property type="match status" value="2"/>
</dbReference>
<dbReference type="Gene3D" id="3.30.559.30">
    <property type="entry name" value="Nonribosomal peptide synthetase, condensation domain"/>
    <property type="match status" value="1"/>
</dbReference>
<protein>
    <recommendedName>
        <fullName evidence="4">Phenyloxazoline synthase MbtB</fullName>
    </recommendedName>
    <alternativeName>
        <fullName evidence="9">Mycobactin synthetase protein B</fullName>
    </alternativeName>
</protein>
<dbReference type="Gene3D" id="3.40.50.150">
    <property type="entry name" value="Vaccinia Virus protein VP39"/>
    <property type="match status" value="1"/>
</dbReference>
<keyword evidence="8" id="KW-0677">Repeat</keyword>
<evidence type="ECO:0000256" key="5">
    <source>
        <dbReference type="ARBA" id="ARBA00022450"/>
    </source>
</evidence>
<comment type="similarity">
    <text evidence="3">Belongs to the ATP-dependent AMP-binding enzyme family. MbtB subfamily.</text>
</comment>
<dbReference type="SMART" id="SM00823">
    <property type="entry name" value="PKS_PP"/>
    <property type="match status" value="2"/>
</dbReference>
<evidence type="ECO:0000313" key="11">
    <source>
        <dbReference type="EMBL" id="MBE1603895.1"/>
    </source>
</evidence>
<dbReference type="EMBL" id="JADBEM010000001">
    <property type="protein sequence ID" value="MBE1603895.1"/>
    <property type="molecule type" value="Genomic_DNA"/>
</dbReference>
<dbReference type="InterPro" id="IPR010071">
    <property type="entry name" value="AA_adenyl_dom"/>
</dbReference>
<dbReference type="Pfam" id="PF08242">
    <property type="entry name" value="Methyltransf_12"/>
    <property type="match status" value="1"/>
</dbReference>
<dbReference type="Pfam" id="PF00550">
    <property type="entry name" value="PP-binding"/>
    <property type="match status" value="2"/>
</dbReference>
<dbReference type="InterPro" id="IPR020806">
    <property type="entry name" value="PKS_PP-bd"/>
</dbReference>
<dbReference type="FunFam" id="1.10.1200.10:FF:000016">
    <property type="entry name" value="Non-ribosomal peptide synthase"/>
    <property type="match status" value="1"/>
</dbReference>
<dbReference type="FunFam" id="3.40.50.12780:FF:000012">
    <property type="entry name" value="Non-ribosomal peptide synthetase"/>
    <property type="match status" value="1"/>
</dbReference>
<dbReference type="CDD" id="cd19535">
    <property type="entry name" value="Cyc_NRPS"/>
    <property type="match status" value="1"/>
</dbReference>